<sequence>MLIRLSVRGAVAAPSATAHGVNTDTACAAPVEADRQKPRRIPNVLVVSSSRDDHRDDVCPFAIYRAPLQTSH</sequence>
<dbReference type="EMBL" id="JAODUO010000873">
    <property type="protein sequence ID" value="KAK2173457.1"/>
    <property type="molecule type" value="Genomic_DNA"/>
</dbReference>
<reference evidence="1" key="1">
    <citation type="journal article" date="2023" name="Mol. Biol. Evol.">
        <title>Third-Generation Sequencing Reveals the Adaptive Role of the Epigenome in Three Deep-Sea Polychaetes.</title>
        <authorList>
            <person name="Perez M."/>
            <person name="Aroh O."/>
            <person name="Sun Y."/>
            <person name="Lan Y."/>
            <person name="Juniper S.K."/>
            <person name="Young C.R."/>
            <person name="Angers B."/>
            <person name="Qian P.Y."/>
        </authorList>
    </citation>
    <scope>NUCLEOTIDE SEQUENCE</scope>
    <source>
        <strain evidence="1">R07B-5</strain>
    </source>
</reference>
<accession>A0AAD9KLC3</accession>
<proteinExistence type="predicted"/>
<comment type="caution">
    <text evidence="1">The sequence shown here is derived from an EMBL/GenBank/DDBJ whole genome shotgun (WGS) entry which is preliminary data.</text>
</comment>
<protein>
    <submittedName>
        <fullName evidence="1">Uncharacterized protein</fullName>
    </submittedName>
</protein>
<evidence type="ECO:0000313" key="2">
    <source>
        <dbReference type="Proteomes" id="UP001209878"/>
    </source>
</evidence>
<organism evidence="1 2">
    <name type="scientific">Ridgeia piscesae</name>
    <name type="common">Tubeworm</name>
    <dbReference type="NCBI Taxonomy" id="27915"/>
    <lineage>
        <taxon>Eukaryota</taxon>
        <taxon>Metazoa</taxon>
        <taxon>Spiralia</taxon>
        <taxon>Lophotrochozoa</taxon>
        <taxon>Annelida</taxon>
        <taxon>Polychaeta</taxon>
        <taxon>Sedentaria</taxon>
        <taxon>Canalipalpata</taxon>
        <taxon>Sabellida</taxon>
        <taxon>Siboglinidae</taxon>
        <taxon>Ridgeia</taxon>
    </lineage>
</organism>
<evidence type="ECO:0000313" key="1">
    <source>
        <dbReference type="EMBL" id="KAK2173457.1"/>
    </source>
</evidence>
<gene>
    <name evidence="1" type="ORF">NP493_874g00027</name>
</gene>
<name>A0AAD9KLC3_RIDPI</name>
<keyword evidence="2" id="KW-1185">Reference proteome</keyword>
<dbReference type="Proteomes" id="UP001209878">
    <property type="component" value="Unassembled WGS sequence"/>
</dbReference>
<dbReference type="AlphaFoldDB" id="A0AAD9KLC3"/>